<gene>
    <name evidence="2" type="ORF">SIL87_14175</name>
</gene>
<name>A0AAW9DUT1_ACIAO</name>
<accession>A0AAW9DUT1</accession>
<evidence type="ECO:0000313" key="2">
    <source>
        <dbReference type="EMBL" id="MDX5931910.1"/>
    </source>
</evidence>
<evidence type="ECO:0000313" key="3">
    <source>
        <dbReference type="Proteomes" id="UP001279553"/>
    </source>
</evidence>
<protein>
    <submittedName>
        <fullName evidence="2">Uncharacterized protein</fullName>
    </submittedName>
</protein>
<sequence length="690" mass="73730">MRRAHAIKTGLIGLAALSLSGPALAAGLIRAPAVPQPTAPGDLVGIVLENTLTRAEPPRYITFGTAFAPGQLPQGEGIAAIVGGRTEPAQIDVKNRYPDGSALFGIVTLRTPSIASGADAAVMLRKAALTPGAIAILPALQKHDITITLALTNPGMPTSYVTVDAAKLLASARSADRTSPWLTGDLVSETRVSQHIRGSLRLVLDIRAYASGTIAADVQLDNDIAMSPKGGAETYGITIAQNGKPVFAVPRIHQFQYQDWHTIIRSGGRVPINVVHDIAAMERTGIIPAYDLGIGIPRADLLRELKDVSAPGWDAPLAVNGVTQYMPMVGGRGSIGPTTAANAVWLITQNPVAAEYAIGQADASGAVPWHFVDEKTGAFVTTADYPNLWTDGRGGPHSYTTGLTQQVDPKTGWHPDVAHEPDLAFIPYLLTGRRYYLDQQNAEADYSEVGQWPAPQARNEGEGIIVGPGEQVRGAAWSLREVADAAYIDPDGSPMRHYFQTMIANNMAYLKRNIPAWTKKQGQPYGYIVGTYGSGTVAMAPWQQDYFATTMATMVREHVHGAKAVMLWENHFLAGSVLTNTPGYNRRNGIAYNLFIENPKTKQPVTTWAALDQATREGGQSNGTGWAHSNGDYGMTRMAALASVFNATGAPTALQGYQWVIHSGAPYTNTAGLQSTPQFWIVPLSGSQKK</sequence>
<reference evidence="2 3" key="1">
    <citation type="submission" date="2023-11" db="EMBL/GenBank/DDBJ databases">
        <title>MicrobeMod: A computational toolkit for identifying prokaryotic methylation and restriction-modification with nanopore sequencing.</title>
        <authorList>
            <person name="Crits-Christoph A."/>
            <person name="Kang S.C."/>
            <person name="Lee H."/>
            <person name="Ostrov N."/>
        </authorList>
    </citation>
    <scope>NUCLEOTIDE SEQUENCE [LARGE SCALE GENOMIC DNA]</scope>
    <source>
        <strain evidence="2 3">DSMZ 700</strain>
    </source>
</reference>
<dbReference type="EMBL" id="JAWXYB010000018">
    <property type="protein sequence ID" value="MDX5931910.1"/>
    <property type="molecule type" value="Genomic_DNA"/>
</dbReference>
<feature type="signal peptide" evidence="1">
    <location>
        <begin position="1"/>
        <end position="25"/>
    </location>
</feature>
<keyword evidence="3" id="KW-1185">Reference proteome</keyword>
<comment type="caution">
    <text evidence="2">The sequence shown here is derived from an EMBL/GenBank/DDBJ whole genome shotgun (WGS) entry which is preliminary data.</text>
</comment>
<organism evidence="2 3">
    <name type="scientific">Acidiphilium acidophilum</name>
    <name type="common">Thiobacillus acidophilus</name>
    <dbReference type="NCBI Taxonomy" id="76588"/>
    <lineage>
        <taxon>Bacteria</taxon>
        <taxon>Pseudomonadati</taxon>
        <taxon>Pseudomonadota</taxon>
        <taxon>Alphaproteobacteria</taxon>
        <taxon>Acetobacterales</taxon>
        <taxon>Acidocellaceae</taxon>
        <taxon>Acidiphilium</taxon>
    </lineage>
</organism>
<dbReference type="RefSeq" id="WP_319614788.1">
    <property type="nucleotide sequence ID" value="NZ_JAWXYB010000018.1"/>
</dbReference>
<keyword evidence="1" id="KW-0732">Signal</keyword>
<feature type="chain" id="PRO_5043846915" evidence="1">
    <location>
        <begin position="26"/>
        <end position="690"/>
    </location>
</feature>
<evidence type="ECO:0000256" key="1">
    <source>
        <dbReference type="SAM" id="SignalP"/>
    </source>
</evidence>
<proteinExistence type="predicted"/>
<dbReference type="AlphaFoldDB" id="A0AAW9DUT1"/>
<dbReference type="Proteomes" id="UP001279553">
    <property type="component" value="Unassembled WGS sequence"/>
</dbReference>